<dbReference type="RefSeq" id="XP_070911617.1">
    <property type="nucleotide sequence ID" value="XM_071055516.1"/>
</dbReference>
<feature type="compositionally biased region" description="Basic residues" evidence="1">
    <location>
        <begin position="65"/>
        <end position="75"/>
    </location>
</feature>
<comment type="caution">
    <text evidence="2">The sequence shown here is derived from an EMBL/GenBank/DDBJ whole genome shotgun (WGS) entry which is preliminary data.</text>
</comment>
<evidence type="ECO:0000313" key="2">
    <source>
        <dbReference type="EMBL" id="GAB1309884.1"/>
    </source>
</evidence>
<dbReference type="EMBL" id="BAAFSV010000001">
    <property type="protein sequence ID" value="GAB1309884.1"/>
    <property type="molecule type" value="Genomic_DNA"/>
</dbReference>
<evidence type="ECO:0000313" key="3">
    <source>
        <dbReference type="Proteomes" id="UP001628179"/>
    </source>
</evidence>
<gene>
    <name evidence="2" type="ORF">MFIFM68171_00094</name>
</gene>
<proteinExistence type="predicted"/>
<keyword evidence="3" id="KW-1185">Reference proteome</keyword>
<feature type="region of interest" description="Disordered" evidence="1">
    <location>
        <begin position="1"/>
        <end position="76"/>
    </location>
</feature>
<dbReference type="Proteomes" id="UP001628179">
    <property type="component" value="Unassembled WGS sequence"/>
</dbReference>
<dbReference type="GeneID" id="98170839"/>
<organism evidence="2 3">
    <name type="scientific">Madurella fahalii</name>
    <dbReference type="NCBI Taxonomy" id="1157608"/>
    <lineage>
        <taxon>Eukaryota</taxon>
        <taxon>Fungi</taxon>
        <taxon>Dikarya</taxon>
        <taxon>Ascomycota</taxon>
        <taxon>Pezizomycotina</taxon>
        <taxon>Sordariomycetes</taxon>
        <taxon>Sordariomycetidae</taxon>
        <taxon>Sordariales</taxon>
        <taxon>Sordariales incertae sedis</taxon>
        <taxon>Madurella</taxon>
    </lineage>
</organism>
<feature type="compositionally biased region" description="Basic and acidic residues" evidence="1">
    <location>
        <begin position="44"/>
        <end position="54"/>
    </location>
</feature>
<evidence type="ECO:0000256" key="1">
    <source>
        <dbReference type="SAM" id="MobiDB-lite"/>
    </source>
</evidence>
<accession>A0ABQ0FWV6</accession>
<name>A0ABQ0FWV6_9PEZI</name>
<protein>
    <submittedName>
        <fullName evidence="2">Uncharacterized protein</fullName>
    </submittedName>
</protein>
<feature type="compositionally biased region" description="Basic and acidic residues" evidence="1">
    <location>
        <begin position="12"/>
        <end position="21"/>
    </location>
</feature>
<feature type="compositionally biased region" description="Low complexity" evidence="1">
    <location>
        <begin position="31"/>
        <end position="43"/>
    </location>
</feature>
<sequence>MESFSGGPIVKPDPHAIKRETSFPIKSEFEPSLSSLPLASPAPGKKESHEDKKSALGSIPERNTRAGRSRRRRFHGNAIVHRVNGYRIAAHYGRGKVDLTVTHADGRITILSCSGVDWIKAEREVFHKLRRAHFHVEPVGGEGALDDALNGHGSSASLFTTTSEKIQVAIDVRRRDAPPGQYDYYNSLSTSAARDLKEETKDTKMPSIAFR</sequence>
<reference evidence="2 3" key="1">
    <citation type="submission" date="2024-09" db="EMBL/GenBank/DDBJ databases">
        <title>Itraconazole resistance in Madurella fahalii resulting from another homologue of gene encoding cytochrome P450 14-alpha sterol demethylase (CYP51).</title>
        <authorList>
            <person name="Yoshioka I."/>
            <person name="Fahal A.H."/>
            <person name="Kaneko S."/>
            <person name="Yaguchi T."/>
        </authorList>
    </citation>
    <scope>NUCLEOTIDE SEQUENCE [LARGE SCALE GENOMIC DNA]</scope>
    <source>
        <strain evidence="2 3">IFM 68171</strain>
    </source>
</reference>